<organism evidence="6 7">
    <name type="scientific">Herbaspirillum rhizosphaerae</name>
    <dbReference type="NCBI Taxonomy" id="346179"/>
    <lineage>
        <taxon>Bacteria</taxon>
        <taxon>Pseudomonadati</taxon>
        <taxon>Pseudomonadota</taxon>
        <taxon>Betaproteobacteria</taxon>
        <taxon>Burkholderiales</taxon>
        <taxon>Oxalobacteraceae</taxon>
        <taxon>Herbaspirillum</taxon>
    </lineage>
</organism>
<comment type="similarity">
    <text evidence="1">Belongs to the ferredoxin--NADP reductase type 1 family.</text>
</comment>
<evidence type="ECO:0000259" key="5">
    <source>
        <dbReference type="PROSITE" id="PS51384"/>
    </source>
</evidence>
<evidence type="ECO:0000256" key="1">
    <source>
        <dbReference type="ARBA" id="ARBA00008312"/>
    </source>
</evidence>
<keyword evidence="3" id="KW-0547">Nucleotide-binding</keyword>
<dbReference type="InterPro" id="IPR051930">
    <property type="entry name" value="FNR_type-1"/>
</dbReference>
<dbReference type="CDD" id="cd06195">
    <property type="entry name" value="FNR1"/>
    <property type="match status" value="1"/>
</dbReference>
<comment type="caution">
    <text evidence="6">The sequence shown here is derived from an EMBL/GenBank/DDBJ whole genome shotgun (WGS) entry which is preliminary data.</text>
</comment>
<sequence length="271" mass="30522">MNEQAAATDKATQESLISVHRWTDKLLTFRTTRPAGYRFTPGQFARLGLQVNGEMVWRAYSITSAETEDQLEYYAIIVPDGLFTSALDRLQPGDPVWVEKLSYGFMTPDRFTDGEDFWMLATGTGLGPYISILQQREVWQQFRNLILVHCVRHENELTYQEKFETLRADAAAQDLPAQLHVITMTTRDNAVDSADLAYPAAADRLYGRITTALRDGTLEKKLGIGITAASSRLMVCGNPEMITEVRELLKERGLGPCRRAGGGQFITEDYW</sequence>
<gene>
    <name evidence="6" type="ORF">PQR63_19300</name>
</gene>
<dbReference type="SUPFAM" id="SSF52343">
    <property type="entry name" value="Ferredoxin reductase-like, C-terminal NADP-linked domain"/>
    <property type="match status" value="1"/>
</dbReference>
<feature type="domain" description="FAD-binding FR-type" evidence="5">
    <location>
        <begin position="9"/>
        <end position="109"/>
    </location>
</feature>
<keyword evidence="7" id="KW-1185">Reference proteome</keyword>
<dbReference type="InterPro" id="IPR001433">
    <property type="entry name" value="OxRdtase_FAD/NAD-bd"/>
</dbReference>
<evidence type="ECO:0000256" key="3">
    <source>
        <dbReference type="ARBA" id="ARBA00022741"/>
    </source>
</evidence>
<dbReference type="Gene3D" id="2.40.30.10">
    <property type="entry name" value="Translation factors"/>
    <property type="match status" value="1"/>
</dbReference>
<evidence type="ECO:0000256" key="2">
    <source>
        <dbReference type="ARBA" id="ARBA00013223"/>
    </source>
</evidence>
<dbReference type="Pfam" id="PF00970">
    <property type="entry name" value="FAD_binding_6"/>
    <property type="match status" value="1"/>
</dbReference>
<dbReference type="PRINTS" id="PR00371">
    <property type="entry name" value="FPNCR"/>
</dbReference>
<dbReference type="PANTHER" id="PTHR47878">
    <property type="entry name" value="OXIDOREDUCTASE FAD/NAD(P)-BINDING DOMAIN PROTEIN"/>
    <property type="match status" value="1"/>
</dbReference>
<dbReference type="PROSITE" id="PS51384">
    <property type="entry name" value="FAD_FR"/>
    <property type="match status" value="1"/>
</dbReference>
<dbReference type="Proteomes" id="UP001629214">
    <property type="component" value="Unassembled WGS sequence"/>
</dbReference>
<dbReference type="PANTHER" id="PTHR47878:SF2">
    <property type="entry name" value="OXIDOREDUCTASE FAD_NAD(P)-BINDING DOMAIN PROTEIN"/>
    <property type="match status" value="1"/>
</dbReference>
<proteinExistence type="inferred from homology"/>
<dbReference type="Pfam" id="PF00175">
    <property type="entry name" value="NAD_binding_1"/>
    <property type="match status" value="1"/>
</dbReference>
<dbReference type="EMBL" id="JAQQFR010000013">
    <property type="protein sequence ID" value="MFL9880553.1"/>
    <property type="molecule type" value="Genomic_DNA"/>
</dbReference>
<dbReference type="SUPFAM" id="SSF63380">
    <property type="entry name" value="Riboflavin synthase domain-like"/>
    <property type="match status" value="1"/>
</dbReference>
<dbReference type="InterPro" id="IPR017938">
    <property type="entry name" value="Riboflavin_synthase-like_b-brl"/>
</dbReference>
<reference evidence="6 7" key="1">
    <citation type="journal article" date="2024" name="Chem. Sci.">
        <title>Discovery of megapolipeptins by genome mining of a Burkholderiales bacteria collection.</title>
        <authorList>
            <person name="Paulo B.S."/>
            <person name="Recchia M.J.J."/>
            <person name="Lee S."/>
            <person name="Fergusson C.H."/>
            <person name="Romanowski S.B."/>
            <person name="Hernandez A."/>
            <person name="Krull N."/>
            <person name="Liu D.Y."/>
            <person name="Cavanagh H."/>
            <person name="Bos A."/>
            <person name="Gray C.A."/>
            <person name="Murphy B.T."/>
            <person name="Linington R.G."/>
            <person name="Eustaquio A.S."/>
        </authorList>
    </citation>
    <scope>NUCLEOTIDE SEQUENCE [LARGE SCALE GENOMIC DNA]</scope>
    <source>
        <strain evidence="6 7">RL21-008-BIB-B</strain>
    </source>
</reference>
<accession>A0ABW8ZCH4</accession>
<dbReference type="Gene3D" id="3.40.50.80">
    <property type="entry name" value="Nucleotide-binding domain of ferredoxin-NADP reductase (FNR) module"/>
    <property type="match status" value="1"/>
</dbReference>
<dbReference type="RefSeq" id="WP_408169579.1">
    <property type="nucleotide sequence ID" value="NZ_JAQQFR010000013.1"/>
</dbReference>
<name>A0ABW8ZCH4_9BURK</name>
<comment type="catalytic activity">
    <reaction evidence="4">
        <text>2 reduced [2Fe-2S]-[ferredoxin] + NADP(+) + H(+) = 2 oxidized [2Fe-2S]-[ferredoxin] + NADPH</text>
        <dbReference type="Rhea" id="RHEA:20125"/>
        <dbReference type="Rhea" id="RHEA-COMP:10000"/>
        <dbReference type="Rhea" id="RHEA-COMP:10001"/>
        <dbReference type="ChEBI" id="CHEBI:15378"/>
        <dbReference type="ChEBI" id="CHEBI:33737"/>
        <dbReference type="ChEBI" id="CHEBI:33738"/>
        <dbReference type="ChEBI" id="CHEBI:57783"/>
        <dbReference type="ChEBI" id="CHEBI:58349"/>
        <dbReference type="EC" id="1.18.1.2"/>
    </reaction>
</comment>
<protein>
    <recommendedName>
        <fullName evidence="2">ferredoxin--NADP(+) reductase</fullName>
        <ecNumber evidence="2">1.18.1.2</ecNumber>
    </recommendedName>
</protein>
<dbReference type="InterPro" id="IPR017927">
    <property type="entry name" value="FAD-bd_FR_type"/>
</dbReference>
<evidence type="ECO:0000313" key="7">
    <source>
        <dbReference type="Proteomes" id="UP001629214"/>
    </source>
</evidence>
<evidence type="ECO:0000256" key="4">
    <source>
        <dbReference type="ARBA" id="ARBA00047776"/>
    </source>
</evidence>
<dbReference type="InterPro" id="IPR033892">
    <property type="entry name" value="FNR_bac"/>
</dbReference>
<dbReference type="EC" id="1.18.1.2" evidence="2"/>
<dbReference type="InterPro" id="IPR001709">
    <property type="entry name" value="Flavoprot_Pyr_Nucl_cyt_Rdtase"/>
</dbReference>
<dbReference type="InterPro" id="IPR039261">
    <property type="entry name" value="FNR_nucleotide-bd"/>
</dbReference>
<dbReference type="InterPro" id="IPR008333">
    <property type="entry name" value="Cbr1-like_FAD-bd_dom"/>
</dbReference>
<evidence type="ECO:0000313" key="6">
    <source>
        <dbReference type="EMBL" id="MFL9880553.1"/>
    </source>
</evidence>